<feature type="binding site" evidence="8">
    <location>
        <position position="119"/>
    </location>
    <ligand>
        <name>Mn(2+)</name>
        <dbReference type="ChEBI" id="CHEBI:29035"/>
        <label>1</label>
    </ligand>
</feature>
<comment type="pathway">
    <text evidence="1">Nitrogen metabolism; urea cycle; L-ornithine and urea from L-arginine: step 1/1.</text>
</comment>
<keyword evidence="4" id="KW-0056">Arginine metabolism</keyword>
<dbReference type="RefSeq" id="WP_111419334.1">
    <property type="nucleotide sequence ID" value="NZ_NPEX01000069.1"/>
</dbReference>
<dbReference type="GO" id="GO:0006525">
    <property type="term" value="P:arginine metabolic process"/>
    <property type="evidence" value="ECO:0007669"/>
    <property type="project" value="UniProtKB-KW"/>
</dbReference>
<keyword evidence="11" id="KW-1185">Reference proteome</keyword>
<comment type="cofactor">
    <cofactor evidence="8">
        <name>Mn(2+)</name>
        <dbReference type="ChEBI" id="CHEBI:29035"/>
    </cofactor>
    <text evidence="8">Binds 2 manganese ions per subunit.</text>
</comment>
<reference evidence="10 11" key="1">
    <citation type="submission" date="2017-07" db="EMBL/GenBank/DDBJ databases">
        <title>Draft Genome Sequences of Select Purple Nonsulfur Bacteria.</title>
        <authorList>
            <person name="Lasarre B."/>
            <person name="Mckinlay J.B."/>
        </authorList>
    </citation>
    <scope>NUCLEOTIDE SEQUENCE [LARGE SCALE GENOMIC DNA]</scope>
    <source>
        <strain evidence="10 11">DSM 5909</strain>
    </source>
</reference>
<evidence type="ECO:0000256" key="6">
    <source>
        <dbReference type="ARBA" id="ARBA00022801"/>
    </source>
</evidence>
<gene>
    <name evidence="10" type="ORF">CH341_12320</name>
</gene>
<dbReference type="InterPro" id="IPR006035">
    <property type="entry name" value="Ureohydrolase"/>
</dbReference>
<evidence type="ECO:0000256" key="5">
    <source>
        <dbReference type="ARBA" id="ARBA00022723"/>
    </source>
</evidence>
<feature type="binding site" evidence="8">
    <location>
        <position position="115"/>
    </location>
    <ligand>
        <name>Mn(2+)</name>
        <dbReference type="ChEBI" id="CHEBI:29035"/>
        <label>1</label>
    </ligand>
</feature>
<evidence type="ECO:0000256" key="8">
    <source>
        <dbReference type="PIRSR" id="PIRSR036979-1"/>
    </source>
</evidence>
<keyword evidence="6" id="KW-0378">Hydrolase</keyword>
<dbReference type="EMBL" id="NPEX01000069">
    <property type="protein sequence ID" value="RAI43816.1"/>
    <property type="molecule type" value="Genomic_DNA"/>
</dbReference>
<dbReference type="GO" id="GO:0005829">
    <property type="term" value="C:cytosol"/>
    <property type="evidence" value="ECO:0007669"/>
    <property type="project" value="TreeGrafter"/>
</dbReference>
<dbReference type="PIRSF" id="PIRSF036979">
    <property type="entry name" value="Arginase"/>
    <property type="match status" value="1"/>
</dbReference>
<evidence type="ECO:0000256" key="3">
    <source>
        <dbReference type="ARBA" id="ARBA00018123"/>
    </source>
</evidence>
<comment type="similarity">
    <text evidence="9">Belongs to the arginase family.</text>
</comment>
<accession>A0A327L024</accession>
<dbReference type="PANTHER" id="PTHR43782">
    <property type="entry name" value="ARGINASE"/>
    <property type="match status" value="1"/>
</dbReference>
<dbReference type="Pfam" id="PF00491">
    <property type="entry name" value="Arginase"/>
    <property type="match status" value="1"/>
</dbReference>
<organism evidence="10 11">
    <name type="scientific">Rhodoplanes roseus</name>
    <dbReference type="NCBI Taxonomy" id="29409"/>
    <lineage>
        <taxon>Bacteria</taxon>
        <taxon>Pseudomonadati</taxon>
        <taxon>Pseudomonadota</taxon>
        <taxon>Alphaproteobacteria</taxon>
        <taxon>Hyphomicrobiales</taxon>
        <taxon>Nitrobacteraceae</taxon>
        <taxon>Rhodoplanes</taxon>
    </lineage>
</organism>
<feature type="binding site" evidence="8">
    <location>
        <position position="221"/>
    </location>
    <ligand>
        <name>Mn(2+)</name>
        <dbReference type="ChEBI" id="CHEBI:29035"/>
        <label>1</label>
    </ligand>
</feature>
<dbReference type="OrthoDB" id="9788689at2"/>
<dbReference type="CDD" id="cd09989">
    <property type="entry name" value="Arginase"/>
    <property type="match status" value="1"/>
</dbReference>
<dbReference type="InterPro" id="IPR014033">
    <property type="entry name" value="Arginase"/>
</dbReference>
<protein>
    <recommendedName>
        <fullName evidence="3">Arginase</fullName>
        <ecNumber evidence="2">3.5.3.1</ecNumber>
    </recommendedName>
</protein>
<dbReference type="Gene3D" id="3.40.800.10">
    <property type="entry name" value="Ureohydrolase domain"/>
    <property type="match status" value="1"/>
</dbReference>
<feature type="binding site" evidence="8">
    <location>
        <position position="219"/>
    </location>
    <ligand>
        <name>Mn(2+)</name>
        <dbReference type="ChEBI" id="CHEBI:29035"/>
        <label>1</label>
    </ligand>
</feature>
<comment type="caution">
    <text evidence="10">The sequence shown here is derived from an EMBL/GenBank/DDBJ whole genome shotgun (WGS) entry which is preliminary data.</text>
</comment>
<evidence type="ECO:0000313" key="10">
    <source>
        <dbReference type="EMBL" id="RAI43816.1"/>
    </source>
</evidence>
<name>A0A327L024_9BRAD</name>
<evidence type="ECO:0000256" key="9">
    <source>
        <dbReference type="PROSITE-ProRule" id="PRU00742"/>
    </source>
</evidence>
<keyword evidence="7 8" id="KW-0464">Manganese</keyword>
<evidence type="ECO:0000256" key="2">
    <source>
        <dbReference type="ARBA" id="ARBA00012168"/>
    </source>
</evidence>
<dbReference type="PRINTS" id="PR00116">
    <property type="entry name" value="ARGINASE"/>
</dbReference>
<proteinExistence type="inferred from homology"/>
<evidence type="ECO:0000313" key="11">
    <source>
        <dbReference type="Proteomes" id="UP000249130"/>
    </source>
</evidence>
<dbReference type="AlphaFoldDB" id="A0A327L024"/>
<feature type="binding site" evidence="8">
    <location>
        <position position="117"/>
    </location>
    <ligand>
        <name>Mn(2+)</name>
        <dbReference type="ChEBI" id="CHEBI:29035"/>
        <label>1</label>
    </ligand>
</feature>
<dbReference type="EC" id="3.5.3.1" evidence="2"/>
<dbReference type="GO" id="GO:0030145">
    <property type="term" value="F:manganese ion binding"/>
    <property type="evidence" value="ECO:0007669"/>
    <property type="project" value="TreeGrafter"/>
</dbReference>
<sequence>MTPIDLIAAASGAGASDPGMSLAPAALRESSIEATLRGRGLAPTWHDIAVPTDGSDRTARMRAAALGVATAVEASVAEGRCFMMIGGDHSLAAGTWSGVANALGPGQRFGLLWVDAHMDAHTPATTPSGDGHGMPLAALLGETVPAFAGLCRAPPALRPEHLCLIGSNSFEAEEAALLARFGVRIFPAAEVHARGFSAVLHDACAVLRAGTELFGLSLDVDVVDRAEAPGVVASKVHHPLWPGLAAADLVQGLHGLAAQAGFLGMDLVELNPLHDIEARTVTLALGLVSSIFEAA</sequence>
<dbReference type="SUPFAM" id="SSF52768">
    <property type="entry name" value="Arginase/deacetylase"/>
    <property type="match status" value="1"/>
</dbReference>
<dbReference type="PROSITE" id="PS51409">
    <property type="entry name" value="ARGINASE_2"/>
    <property type="match status" value="1"/>
</dbReference>
<evidence type="ECO:0000256" key="4">
    <source>
        <dbReference type="ARBA" id="ARBA00022503"/>
    </source>
</evidence>
<dbReference type="PANTHER" id="PTHR43782:SF3">
    <property type="entry name" value="ARGINASE"/>
    <property type="match status" value="1"/>
</dbReference>
<dbReference type="GO" id="GO:0004053">
    <property type="term" value="F:arginase activity"/>
    <property type="evidence" value="ECO:0007669"/>
    <property type="project" value="UniProtKB-EC"/>
</dbReference>
<dbReference type="InterPro" id="IPR023696">
    <property type="entry name" value="Ureohydrolase_dom_sf"/>
</dbReference>
<feature type="binding site" evidence="8">
    <location>
        <position position="89"/>
    </location>
    <ligand>
        <name>Mn(2+)</name>
        <dbReference type="ChEBI" id="CHEBI:29035"/>
        <label>1</label>
    </ligand>
</feature>
<dbReference type="Proteomes" id="UP000249130">
    <property type="component" value="Unassembled WGS sequence"/>
</dbReference>
<evidence type="ECO:0000256" key="7">
    <source>
        <dbReference type="ARBA" id="ARBA00023211"/>
    </source>
</evidence>
<evidence type="ECO:0000256" key="1">
    <source>
        <dbReference type="ARBA" id="ARBA00005098"/>
    </source>
</evidence>
<keyword evidence="5 8" id="KW-0479">Metal-binding</keyword>